<dbReference type="PROSITE" id="PS51257">
    <property type="entry name" value="PROKAR_LIPOPROTEIN"/>
    <property type="match status" value="1"/>
</dbReference>
<organism evidence="1 2">
    <name type="scientific">Aliidiomarina soli</name>
    <dbReference type="NCBI Taxonomy" id="1928574"/>
    <lineage>
        <taxon>Bacteria</taxon>
        <taxon>Pseudomonadati</taxon>
        <taxon>Pseudomonadota</taxon>
        <taxon>Gammaproteobacteria</taxon>
        <taxon>Alteromonadales</taxon>
        <taxon>Idiomarinaceae</taxon>
        <taxon>Aliidiomarina</taxon>
    </lineage>
</organism>
<dbReference type="InterPro" id="IPR038706">
    <property type="entry name" value="Type_VI_SciN-like_sf"/>
</dbReference>
<dbReference type="AlphaFoldDB" id="A0A432WJ53"/>
<evidence type="ECO:0000313" key="1">
    <source>
        <dbReference type="EMBL" id="RUO33737.1"/>
    </source>
</evidence>
<reference evidence="1 2" key="1">
    <citation type="journal article" date="2011" name="Front. Microbiol.">
        <title>Genomic signatures of strain selection and enhancement in Bacillus atrophaeus var. globigii, a historical biowarfare simulant.</title>
        <authorList>
            <person name="Gibbons H.S."/>
            <person name="Broomall S.M."/>
            <person name="McNew L.A."/>
            <person name="Daligault H."/>
            <person name="Chapman C."/>
            <person name="Bruce D."/>
            <person name="Karavis M."/>
            <person name="Krepps M."/>
            <person name="McGregor P.A."/>
            <person name="Hong C."/>
            <person name="Park K.H."/>
            <person name="Akmal A."/>
            <person name="Feldman A."/>
            <person name="Lin J.S."/>
            <person name="Chang W.E."/>
            <person name="Higgs B.W."/>
            <person name="Demirev P."/>
            <person name="Lindquist J."/>
            <person name="Liem A."/>
            <person name="Fochler E."/>
            <person name="Read T.D."/>
            <person name="Tapia R."/>
            <person name="Johnson S."/>
            <person name="Bishop-Lilly K.A."/>
            <person name="Detter C."/>
            <person name="Han C."/>
            <person name="Sozhamannan S."/>
            <person name="Rosenzweig C.N."/>
            <person name="Skowronski E.W."/>
        </authorList>
    </citation>
    <scope>NUCLEOTIDE SEQUENCE [LARGE SCALE GENOMIC DNA]</scope>
    <source>
        <strain evidence="1 2">Y4G10-17</strain>
    </source>
</reference>
<dbReference type="PANTHER" id="PTHR37625:SF4">
    <property type="entry name" value="OUTER MEMBRANE LIPOPROTEIN"/>
    <property type="match status" value="1"/>
</dbReference>
<dbReference type="EMBL" id="PIPO01000002">
    <property type="protein sequence ID" value="RUO33737.1"/>
    <property type="molecule type" value="Genomic_DNA"/>
</dbReference>
<dbReference type="PANTHER" id="PTHR37625">
    <property type="entry name" value="OUTER MEMBRANE LIPOPROTEIN-RELATED"/>
    <property type="match status" value="1"/>
</dbReference>
<dbReference type="NCBIfam" id="TIGR03352">
    <property type="entry name" value="VI_chp_3"/>
    <property type="match status" value="1"/>
</dbReference>
<proteinExistence type="predicted"/>
<dbReference type="Pfam" id="PF12790">
    <property type="entry name" value="T6SS-SciN"/>
    <property type="match status" value="1"/>
</dbReference>
<comment type="caution">
    <text evidence="1">The sequence shown here is derived from an EMBL/GenBank/DDBJ whole genome shotgun (WGS) entry which is preliminary data.</text>
</comment>
<evidence type="ECO:0000313" key="2">
    <source>
        <dbReference type="Proteomes" id="UP000287823"/>
    </source>
</evidence>
<sequence length="158" mass="17877">MGSNKGICGFGFFPILLFAFFLSGCATPSIVLDIRADETLNPDLHGQSYSVMVRMYQLKTAEEFQQADYQLLLEQGSSVLGTSLLKQEEFIVEPGEHQRLEFLREDGAQYHGVVAFFRRVDGEHWRASGKLKNGLLRPMTTHSELKLKNTQIDLARTH</sequence>
<accession>A0A432WJ53</accession>
<name>A0A432WJ53_9GAMM</name>
<dbReference type="InterPro" id="IPR017734">
    <property type="entry name" value="T6SS_SciN"/>
</dbReference>
<keyword evidence="1" id="KW-0449">Lipoprotein</keyword>
<dbReference type="RefSeq" id="WP_126798304.1">
    <property type="nucleotide sequence ID" value="NZ_PIPO01000002.1"/>
</dbReference>
<keyword evidence="2" id="KW-1185">Reference proteome</keyword>
<gene>
    <name evidence="1" type="ORF">CWE14_04535</name>
</gene>
<protein>
    <submittedName>
        <fullName evidence="1">Type VI secretion system lipoprotein TssJ</fullName>
    </submittedName>
</protein>
<dbReference type="Gene3D" id="2.60.40.4150">
    <property type="entry name" value="Type VI secretion system, lipoprotein SciN"/>
    <property type="match status" value="1"/>
</dbReference>
<dbReference type="Proteomes" id="UP000287823">
    <property type="component" value="Unassembled WGS sequence"/>
</dbReference>